<dbReference type="GO" id="GO:0008324">
    <property type="term" value="F:monoatomic cation transmembrane transporter activity"/>
    <property type="evidence" value="ECO:0007669"/>
    <property type="project" value="InterPro"/>
</dbReference>
<dbReference type="GO" id="GO:0016020">
    <property type="term" value="C:membrane"/>
    <property type="evidence" value="ECO:0007669"/>
    <property type="project" value="UniProtKB-SubCell"/>
</dbReference>
<name>A0A1E7R318_9GAMM</name>
<feature type="transmembrane region" description="Helical" evidence="7">
    <location>
        <begin position="20"/>
        <end position="42"/>
    </location>
</feature>
<evidence type="ECO:0000256" key="5">
    <source>
        <dbReference type="ARBA" id="ARBA00022989"/>
    </source>
</evidence>
<dbReference type="OrthoDB" id="9806522at2"/>
<protein>
    <submittedName>
        <fullName evidence="9">Cation transporter</fullName>
    </submittedName>
</protein>
<dbReference type="STRING" id="1262585.BJI46_04530"/>
<dbReference type="SUPFAM" id="SSF161111">
    <property type="entry name" value="Cation efflux protein transmembrane domain-like"/>
    <property type="match status" value="1"/>
</dbReference>
<evidence type="ECO:0000256" key="1">
    <source>
        <dbReference type="ARBA" id="ARBA00004141"/>
    </source>
</evidence>
<feature type="domain" description="Cation efflux protein transmembrane" evidence="8">
    <location>
        <begin position="23"/>
        <end position="230"/>
    </location>
</feature>
<dbReference type="Gene3D" id="1.20.1510.10">
    <property type="entry name" value="Cation efflux protein transmembrane domain"/>
    <property type="match status" value="1"/>
</dbReference>
<dbReference type="AlphaFoldDB" id="A0A1E7R318"/>
<evidence type="ECO:0000256" key="7">
    <source>
        <dbReference type="SAM" id="Phobius"/>
    </source>
</evidence>
<accession>A0A1E7R318</accession>
<dbReference type="InterPro" id="IPR002524">
    <property type="entry name" value="Cation_efflux"/>
</dbReference>
<evidence type="ECO:0000256" key="4">
    <source>
        <dbReference type="ARBA" id="ARBA00022906"/>
    </source>
</evidence>
<feature type="transmembrane region" description="Helical" evidence="7">
    <location>
        <begin position="88"/>
        <end position="112"/>
    </location>
</feature>
<evidence type="ECO:0000259" key="8">
    <source>
        <dbReference type="Pfam" id="PF01545"/>
    </source>
</evidence>
<keyword evidence="4" id="KW-0406">Ion transport</keyword>
<evidence type="ECO:0000256" key="6">
    <source>
        <dbReference type="ARBA" id="ARBA00023136"/>
    </source>
</evidence>
<dbReference type="EMBL" id="MKKK01000045">
    <property type="protein sequence ID" value="OEY93715.1"/>
    <property type="molecule type" value="Genomic_DNA"/>
</dbReference>
<dbReference type="PANTHER" id="PTHR13414:SF9">
    <property type="entry name" value="PROTON-COUPLED ZINC ANTIPORTER SLC30A9, MITOCHONDRIAL"/>
    <property type="match status" value="1"/>
</dbReference>
<dbReference type="Proteomes" id="UP000185895">
    <property type="component" value="Unassembled WGS sequence"/>
</dbReference>
<evidence type="ECO:0000313" key="9">
    <source>
        <dbReference type="EMBL" id="OEY93715.1"/>
    </source>
</evidence>
<sequence length="332" mass="36856">MKQTPLVDKKLGKKKNSSRIVVYAALAGNFAIAIVKFIAAFVTNSSAMLSEAIHSLVDTLNEILLLHGLKRSERSADMTHPFGYGRELYFWAFIVSLMVFALGSIVSIYQGIMHIRHPEVMQNLYINYIVLGFAILFEGTSWLIALREFKKTKGRLGYFEAFRRSKDPTTFTVLFEDSAALLGLVTALIGITASHYFNLPELDGVASVIIGVILAIAAFLLARETKGLLLGEAADPQLRNNVMVIASEDEAVLSANGLLSEQIGAHQVLILLSLEFKDNLTSDQIEQCINRIEAKAKSMHPEIVTLFIKPQAQTVWLQKMRDRIQATQQLDS</sequence>
<evidence type="ECO:0000256" key="3">
    <source>
        <dbReference type="ARBA" id="ARBA00022692"/>
    </source>
</evidence>
<keyword evidence="4" id="KW-0864">Zinc transport</keyword>
<gene>
    <name evidence="9" type="ORF">BJI46_04530</name>
</gene>
<dbReference type="InterPro" id="IPR027469">
    <property type="entry name" value="Cation_efflux_TMD_sf"/>
</dbReference>
<dbReference type="NCBIfam" id="TIGR01297">
    <property type="entry name" value="CDF"/>
    <property type="match status" value="1"/>
</dbReference>
<proteinExistence type="predicted"/>
<feature type="transmembrane region" description="Helical" evidence="7">
    <location>
        <begin position="124"/>
        <end position="146"/>
    </location>
</feature>
<dbReference type="InterPro" id="IPR040177">
    <property type="entry name" value="SLC30A9"/>
</dbReference>
<dbReference type="GO" id="GO:0006829">
    <property type="term" value="P:zinc ion transport"/>
    <property type="evidence" value="ECO:0007669"/>
    <property type="project" value="UniProtKB-KW"/>
</dbReference>
<comment type="subcellular location">
    <subcellularLocation>
        <location evidence="1">Membrane</location>
        <topology evidence="1">Multi-pass membrane protein</topology>
    </subcellularLocation>
</comment>
<feature type="transmembrane region" description="Helical" evidence="7">
    <location>
        <begin position="173"/>
        <end position="198"/>
    </location>
</feature>
<evidence type="ECO:0000313" key="10">
    <source>
        <dbReference type="Proteomes" id="UP000185895"/>
    </source>
</evidence>
<keyword evidence="10" id="KW-1185">Reference proteome</keyword>
<evidence type="ECO:0000256" key="2">
    <source>
        <dbReference type="ARBA" id="ARBA00022448"/>
    </source>
</evidence>
<dbReference type="PANTHER" id="PTHR13414">
    <property type="entry name" value="HUEL-CATION TRANSPORTER"/>
    <property type="match status" value="1"/>
</dbReference>
<keyword evidence="5 7" id="KW-1133">Transmembrane helix</keyword>
<reference evidence="9 10" key="1">
    <citation type="submission" date="2016-09" db="EMBL/GenBank/DDBJ databases">
        <authorList>
            <person name="Capua I."/>
            <person name="De Benedictis P."/>
            <person name="Joannis T."/>
            <person name="Lombin L.H."/>
            <person name="Cattoli G."/>
        </authorList>
    </citation>
    <scope>NUCLEOTIDE SEQUENCE [LARGE SCALE GENOMIC DNA]</scope>
    <source>
        <strain evidence="9 10">ANC 4671</strain>
    </source>
</reference>
<organism evidence="9 10">
    <name type="scientific">Acinetobacter qingfengensis</name>
    <dbReference type="NCBI Taxonomy" id="1262585"/>
    <lineage>
        <taxon>Bacteria</taxon>
        <taxon>Pseudomonadati</taxon>
        <taxon>Pseudomonadota</taxon>
        <taxon>Gammaproteobacteria</taxon>
        <taxon>Moraxellales</taxon>
        <taxon>Moraxellaceae</taxon>
        <taxon>Acinetobacter</taxon>
    </lineage>
</organism>
<feature type="transmembrane region" description="Helical" evidence="7">
    <location>
        <begin position="204"/>
        <end position="222"/>
    </location>
</feature>
<keyword evidence="4" id="KW-0862">Zinc</keyword>
<keyword evidence="6 7" id="KW-0472">Membrane</keyword>
<keyword evidence="3 7" id="KW-0812">Transmembrane</keyword>
<dbReference type="Pfam" id="PF01545">
    <property type="entry name" value="Cation_efflux"/>
    <property type="match status" value="1"/>
</dbReference>
<comment type="caution">
    <text evidence="9">The sequence shown here is derived from an EMBL/GenBank/DDBJ whole genome shotgun (WGS) entry which is preliminary data.</text>
</comment>
<dbReference type="InterPro" id="IPR058533">
    <property type="entry name" value="Cation_efflux_TM"/>
</dbReference>
<keyword evidence="2" id="KW-0813">Transport</keyword>
<dbReference type="RefSeq" id="WP_070070525.1">
    <property type="nucleotide sequence ID" value="NZ_MKKK01000045.1"/>
</dbReference>